<evidence type="ECO:0000256" key="8">
    <source>
        <dbReference type="ARBA" id="ARBA00023242"/>
    </source>
</evidence>
<keyword evidence="6" id="KW-0863">Zinc-finger</keyword>
<dbReference type="Pfam" id="PF22379">
    <property type="entry name" value="OB_MCM10"/>
    <property type="match status" value="1"/>
</dbReference>
<dbReference type="PANTHER" id="PTHR13454">
    <property type="entry name" value="PROTEIN MCM10 HOMOLOG"/>
    <property type="match status" value="1"/>
</dbReference>
<feature type="domain" description="Replication factor Mcm10 C-terminal" evidence="11">
    <location>
        <begin position="444"/>
        <end position="783"/>
    </location>
</feature>
<evidence type="ECO:0000256" key="4">
    <source>
        <dbReference type="ARBA" id="ARBA00022705"/>
    </source>
</evidence>
<dbReference type="Proteomes" id="UP000078200">
    <property type="component" value="Unassembled WGS sequence"/>
</dbReference>
<keyword evidence="8" id="KW-0539">Nucleus</keyword>
<dbReference type="GO" id="GO:0003697">
    <property type="term" value="F:single-stranded DNA binding"/>
    <property type="evidence" value="ECO:0007669"/>
    <property type="project" value="InterPro"/>
</dbReference>
<keyword evidence="9" id="KW-0175">Coiled coil</keyword>
<keyword evidence="13" id="KW-1185">Reference proteome</keyword>
<dbReference type="STRING" id="7395.A0A1A9UPS9"/>
<dbReference type="GO" id="GO:0006270">
    <property type="term" value="P:DNA replication initiation"/>
    <property type="evidence" value="ECO:0007669"/>
    <property type="project" value="InterPro"/>
</dbReference>
<dbReference type="Pfam" id="PF09332">
    <property type="entry name" value="Mcm10"/>
    <property type="match status" value="1"/>
</dbReference>
<evidence type="ECO:0000256" key="2">
    <source>
        <dbReference type="ARBA" id="ARBA00009679"/>
    </source>
</evidence>
<evidence type="ECO:0000256" key="7">
    <source>
        <dbReference type="ARBA" id="ARBA00022833"/>
    </source>
</evidence>
<dbReference type="InterPro" id="IPR040184">
    <property type="entry name" value="Mcm10"/>
</dbReference>
<dbReference type="Gene3D" id="2.40.50.140">
    <property type="entry name" value="Nucleic acid-binding proteins"/>
    <property type="match status" value="1"/>
</dbReference>
<dbReference type="VEuPathDB" id="VectorBase:GAUT011510"/>
<dbReference type="InterPro" id="IPR055065">
    <property type="entry name" value="OB_MCM10"/>
</dbReference>
<dbReference type="AlphaFoldDB" id="A0A1A9UPS9"/>
<name>A0A1A9UPS9_GLOAU</name>
<dbReference type="SMART" id="SM01280">
    <property type="entry name" value="Mcm10"/>
    <property type="match status" value="1"/>
</dbReference>
<dbReference type="EnsemblMetazoa" id="GAUT011510-RA">
    <property type="protein sequence ID" value="GAUT011510-PA"/>
    <property type="gene ID" value="GAUT011510"/>
</dbReference>
<dbReference type="Pfam" id="PF09329">
    <property type="entry name" value="zf-primase"/>
    <property type="match status" value="1"/>
</dbReference>
<dbReference type="GO" id="GO:0043596">
    <property type="term" value="C:nuclear replication fork"/>
    <property type="evidence" value="ECO:0007669"/>
    <property type="project" value="TreeGrafter"/>
</dbReference>
<dbReference type="GO" id="GO:0008270">
    <property type="term" value="F:zinc ion binding"/>
    <property type="evidence" value="ECO:0007669"/>
    <property type="project" value="UniProtKB-KW"/>
</dbReference>
<accession>A0A1A9UPS9</accession>
<evidence type="ECO:0000256" key="3">
    <source>
        <dbReference type="ARBA" id="ARBA00017770"/>
    </source>
</evidence>
<feature type="compositionally biased region" description="Polar residues" evidence="10">
    <location>
        <begin position="501"/>
        <end position="513"/>
    </location>
</feature>
<keyword evidence="5" id="KW-0479">Metal-binding</keyword>
<evidence type="ECO:0000259" key="11">
    <source>
        <dbReference type="SMART" id="SM01280"/>
    </source>
</evidence>
<dbReference type="InterPro" id="IPR012340">
    <property type="entry name" value="NA-bd_OB-fold"/>
</dbReference>
<sequence length="796" mass="89030">MSYGKGQDDSIDDDVEILALEKLLAAAEDEEKVEKQKAIPNPQPVLREDSSFAEAFSCEVNLPNIKKLSTDNSKEIDSSDDEEITNFLERKYNEYGNDINRRLKEQTRSVKELAVERDVNAVLASEGIYSEENKNDHQMTGARVHIKNPHQPIKRQSLISDSFKRLSDTKVRNEQSITAALPQQHVFTDPVFGLRIIKPLVSSKLLVERMEGRKAISFASVAFHTQRGDLSQDWVIAGVVIHKNPVKMTKKQQPYSIWRLSDLKGDIKTVSLFLFKGAHNELWKTAEGTCIAILNPKVFDNRAESGDVACLTIDVAQKVMILGQSKDLGACKARKRNGDICNAVVNLSECDTCVFHVKQEFGKMSKRSELQSANAGRGLNELRNKVLGKSEVFYGGQSFSAVPAKKNPKLVQKDMQRLSTLSEYAVSPFASSVNHTAKAKNSGVDVPYAARTGPVSKLAGDIGTTRKQRLKDLERLEMLEKSSVAAEGTTSTAEAVIITSPKEQSNPNTNLATKTGVRKTKLPSLESEKLTTSSSPLNNPAVPDKFKNREFSFSNSSPRLSSENFCIEVNIGERKAQLAKMKALEVLKKKPVEKVDPNCIRGTKQGKRRAIDELNERLMSSNAKRQKLVEEQRENERKTRIERIMAASSSHSNLVDMLDREEQEKYFNKLEKKEALEEKMLNTYKVPCKAVICKLCKYTAFSAAERCKEAKHPLKVVDAEKRFFECEDCGNRTATVFKLPKTSCKNCQGSRWKRAAMIRERKTVNVGSENLSIRGDEELFIGSITGKANLNLLVTE</sequence>
<evidence type="ECO:0000313" key="12">
    <source>
        <dbReference type="EnsemblMetazoa" id="GAUT011510-PA"/>
    </source>
</evidence>
<evidence type="ECO:0000256" key="10">
    <source>
        <dbReference type="SAM" id="MobiDB-lite"/>
    </source>
</evidence>
<feature type="region of interest" description="Disordered" evidence="10">
    <location>
        <begin position="497"/>
        <end position="544"/>
    </location>
</feature>
<dbReference type="PANTHER" id="PTHR13454:SF11">
    <property type="entry name" value="PROTEIN MCM10 HOMOLOG"/>
    <property type="match status" value="1"/>
</dbReference>
<evidence type="ECO:0000256" key="6">
    <source>
        <dbReference type="ARBA" id="ARBA00022771"/>
    </source>
</evidence>
<evidence type="ECO:0000256" key="9">
    <source>
        <dbReference type="SAM" id="Coils"/>
    </source>
</evidence>
<dbReference type="InterPro" id="IPR015408">
    <property type="entry name" value="Znf_Mcm10/DnaG"/>
</dbReference>
<evidence type="ECO:0000313" key="13">
    <source>
        <dbReference type="Proteomes" id="UP000078200"/>
    </source>
</evidence>
<reference evidence="12" key="1">
    <citation type="submission" date="2020-05" db="UniProtKB">
        <authorList>
            <consortium name="EnsemblMetazoa"/>
        </authorList>
    </citation>
    <scope>IDENTIFICATION</scope>
    <source>
        <strain evidence="12">TTRI</strain>
    </source>
</reference>
<dbReference type="Pfam" id="PF24863">
    <property type="entry name" value="zf-CCCH_Mcm10"/>
    <property type="match status" value="1"/>
</dbReference>
<evidence type="ECO:0000256" key="1">
    <source>
        <dbReference type="ARBA" id="ARBA00004123"/>
    </source>
</evidence>
<feature type="coiled-coil region" evidence="9">
    <location>
        <begin position="604"/>
        <end position="631"/>
    </location>
</feature>
<comment type="subcellular location">
    <subcellularLocation>
        <location evidence="1">Nucleus</location>
    </subcellularLocation>
</comment>
<feature type="compositionally biased region" description="Low complexity" evidence="10">
    <location>
        <begin position="522"/>
        <end position="537"/>
    </location>
</feature>
<comment type="similarity">
    <text evidence="2">Belongs to the MCM10 family.</text>
</comment>
<dbReference type="InterPro" id="IPR056791">
    <property type="entry name" value="Znf_Mcm10_C"/>
</dbReference>
<dbReference type="GO" id="GO:0003688">
    <property type="term" value="F:DNA replication origin binding"/>
    <property type="evidence" value="ECO:0007669"/>
    <property type="project" value="TreeGrafter"/>
</dbReference>
<keyword evidence="7" id="KW-0862">Zinc</keyword>
<proteinExistence type="inferred from homology"/>
<keyword evidence="4" id="KW-0235">DNA replication</keyword>
<evidence type="ECO:0000256" key="5">
    <source>
        <dbReference type="ARBA" id="ARBA00022723"/>
    </source>
</evidence>
<protein>
    <recommendedName>
        <fullName evidence="3">Protein MCM10 homolog</fullName>
    </recommendedName>
</protein>
<organism evidence="12 13">
    <name type="scientific">Glossina austeni</name>
    <name type="common">Savannah tsetse fly</name>
    <dbReference type="NCBI Taxonomy" id="7395"/>
    <lineage>
        <taxon>Eukaryota</taxon>
        <taxon>Metazoa</taxon>
        <taxon>Ecdysozoa</taxon>
        <taxon>Arthropoda</taxon>
        <taxon>Hexapoda</taxon>
        <taxon>Insecta</taxon>
        <taxon>Pterygota</taxon>
        <taxon>Neoptera</taxon>
        <taxon>Endopterygota</taxon>
        <taxon>Diptera</taxon>
        <taxon>Brachycera</taxon>
        <taxon>Muscomorpha</taxon>
        <taxon>Hippoboscoidea</taxon>
        <taxon>Glossinidae</taxon>
        <taxon>Glossina</taxon>
    </lineage>
</organism>
<dbReference type="FunFam" id="2.40.50.140:FF:000174">
    <property type="entry name" value="DNA replication licensing factor mcm10"/>
    <property type="match status" value="1"/>
</dbReference>
<dbReference type="InterPro" id="IPR015411">
    <property type="entry name" value="Rep_factor_Mcm10_C"/>
</dbReference>